<evidence type="ECO:0008006" key="3">
    <source>
        <dbReference type="Google" id="ProtNLM"/>
    </source>
</evidence>
<organism evidence="1 2">
    <name type="scientific">Trichogramma brassicae</name>
    <dbReference type="NCBI Taxonomy" id="86971"/>
    <lineage>
        <taxon>Eukaryota</taxon>
        <taxon>Metazoa</taxon>
        <taxon>Ecdysozoa</taxon>
        <taxon>Arthropoda</taxon>
        <taxon>Hexapoda</taxon>
        <taxon>Insecta</taxon>
        <taxon>Pterygota</taxon>
        <taxon>Neoptera</taxon>
        <taxon>Endopterygota</taxon>
        <taxon>Hymenoptera</taxon>
        <taxon>Apocrita</taxon>
        <taxon>Proctotrupomorpha</taxon>
        <taxon>Chalcidoidea</taxon>
        <taxon>Trichogrammatidae</taxon>
        <taxon>Trichogramma</taxon>
    </lineage>
</organism>
<evidence type="ECO:0000313" key="2">
    <source>
        <dbReference type="Proteomes" id="UP000479190"/>
    </source>
</evidence>
<dbReference type="OrthoDB" id="7696036at2759"/>
<proteinExistence type="predicted"/>
<dbReference type="AlphaFoldDB" id="A0A6H5J6J2"/>
<dbReference type="Proteomes" id="UP000479190">
    <property type="component" value="Unassembled WGS sequence"/>
</dbReference>
<name>A0A6H5J6J2_9HYME</name>
<dbReference type="EMBL" id="CADCXV010001267">
    <property type="protein sequence ID" value="CAB0043081.1"/>
    <property type="molecule type" value="Genomic_DNA"/>
</dbReference>
<evidence type="ECO:0000313" key="1">
    <source>
        <dbReference type="EMBL" id="CAB0043081.1"/>
    </source>
</evidence>
<accession>A0A6H5J6J2</accession>
<keyword evidence="2" id="KW-1185">Reference proteome</keyword>
<protein>
    <recommendedName>
        <fullName evidence="3">Reverse transcriptase domain-containing protein</fullName>
    </recommendedName>
</protein>
<sequence>MWNMCMDPVLREVQERGGEIVAYAYDLLLLVPGDSRTDCEVRAQSMTDVIAGPAEPSIKYRNLVRYLGVTLGPCFSIAQHIEITGAKASGFYQRLASVARAQWGISYGAMRHLYAGVFLPTMFYAVTAWGDVVTSTLALKLERMQRVALLRICRAYRTASTVSLQVCAGLLPLDLECIRWRLRAQIKRGASFEMYGVAFREGDNKRQALQRVESSLLALWQERWTTTSKGEVAKRFFPTIESRISKDFIELDHYVSQFLTGDGDLSYRLHDLKLAESPLCSCGADETVEHVLLKCGRLEAPRGELKEYMARVGIPWPPDLSALVETKEVYGIFRGTCRALLLEKRRLDVEERDRANPAQYERNRRFGHLVHALGRAAGGAKLPSVGLCLNASKAVSFLVKGGNDISRSLQCVRTCKKKKRKDQKEKKRFQRFKGRAASAEQLVPRASGFARAYCSQAMCMDLYEKRHRLLCRPHSESERRAEGYVGASNAYGLVLFVRRALTGGCVRASARTQDPGPR</sequence>
<gene>
    <name evidence="1" type="ORF">TBRA_LOCUS14669</name>
</gene>
<reference evidence="1 2" key="1">
    <citation type="submission" date="2020-02" db="EMBL/GenBank/DDBJ databases">
        <authorList>
            <person name="Ferguson B K."/>
        </authorList>
    </citation>
    <scope>NUCLEOTIDE SEQUENCE [LARGE SCALE GENOMIC DNA]</scope>
</reference>